<dbReference type="AlphaFoldDB" id="A0A0K1EC96"/>
<dbReference type="SUPFAM" id="SSF50998">
    <property type="entry name" value="Quinoprotein alcohol dehydrogenase-like"/>
    <property type="match status" value="1"/>
</dbReference>
<feature type="chain" id="PRO_5005459237" evidence="1">
    <location>
        <begin position="45"/>
        <end position="431"/>
    </location>
</feature>
<dbReference type="EMBL" id="CP012159">
    <property type="protein sequence ID" value="AKT38506.1"/>
    <property type="molecule type" value="Genomic_DNA"/>
</dbReference>
<dbReference type="InterPro" id="IPR015943">
    <property type="entry name" value="WD40/YVTN_repeat-like_dom_sf"/>
</dbReference>
<dbReference type="Gene3D" id="2.130.10.10">
    <property type="entry name" value="YVTN repeat-like/Quinoprotein amine dehydrogenase"/>
    <property type="match status" value="1"/>
</dbReference>
<keyword evidence="3" id="KW-1185">Reference proteome</keyword>
<keyword evidence="1" id="KW-0732">Signal</keyword>
<dbReference type="STRING" id="52.CMC5_026520"/>
<proteinExistence type="predicted"/>
<dbReference type="Proteomes" id="UP000067626">
    <property type="component" value="Chromosome"/>
</dbReference>
<accession>A0A0K1EC96</accession>
<gene>
    <name evidence="2" type="ORF">CMC5_026520</name>
</gene>
<evidence type="ECO:0000313" key="2">
    <source>
        <dbReference type="EMBL" id="AKT38506.1"/>
    </source>
</evidence>
<feature type="signal peptide" evidence="1">
    <location>
        <begin position="1"/>
        <end position="44"/>
    </location>
</feature>
<evidence type="ECO:0000256" key="1">
    <source>
        <dbReference type="SAM" id="SignalP"/>
    </source>
</evidence>
<reference evidence="2 3" key="1">
    <citation type="submission" date="2015-07" db="EMBL/GenBank/DDBJ databases">
        <title>Genome analysis of myxobacterium Chondromyces crocatus Cm c5 reveals a high potential for natural compound synthesis and the genetic basis for the loss of fruiting body formation.</title>
        <authorList>
            <person name="Zaburannyi N."/>
            <person name="Bunk B."/>
            <person name="Maier J."/>
            <person name="Overmann J."/>
            <person name="Mueller R."/>
        </authorList>
    </citation>
    <scope>NUCLEOTIDE SEQUENCE [LARGE SCALE GENOMIC DNA]</scope>
    <source>
        <strain evidence="2 3">Cm c5</strain>
    </source>
</reference>
<evidence type="ECO:0000313" key="3">
    <source>
        <dbReference type="Proteomes" id="UP000067626"/>
    </source>
</evidence>
<protein>
    <submittedName>
        <fullName evidence="2">Uncharacterized protein</fullName>
    </submittedName>
</protein>
<dbReference type="KEGG" id="ccro:CMC5_026520"/>
<dbReference type="InterPro" id="IPR011047">
    <property type="entry name" value="Quinoprotein_ADH-like_sf"/>
</dbReference>
<organism evidence="2 3">
    <name type="scientific">Chondromyces crocatus</name>
    <dbReference type="NCBI Taxonomy" id="52"/>
    <lineage>
        <taxon>Bacteria</taxon>
        <taxon>Pseudomonadati</taxon>
        <taxon>Myxococcota</taxon>
        <taxon>Polyangia</taxon>
        <taxon>Polyangiales</taxon>
        <taxon>Polyangiaceae</taxon>
        <taxon>Chondromyces</taxon>
    </lineage>
</organism>
<name>A0A0K1EC96_CHOCO</name>
<sequence>MGLRFRSMGAGFSREKAPRALSKRRAAMVLGALTLPALATMALAEDVSTSRPATVVVGAPRGFAASDRLDARRTGSTWSALPVAPKELWRRHISGGMDASPLIDADGNVVATLTVPEVVKLGPEGRELWRVRIGSNAPLAPATLTSDGTLLLVTSAGVAWGLSPQGAVRFTTQLGVRGRDADVTPLALEDGGVVIAAGRSLVELSASGAVRGRAELQERAVGAVLAGPEGALVTTEPGEVLVWRRPGAPRRLGSFGGAPRRGAALADARTLLAVVDGRRLVGLDLRTGATSTRASGATGVGAFDAPPAVGAGGVAITGTAVGLLLGVDAAGGEPLRVAIDRPPPSIAADAGAGLSSFLGAVEGKPSPPVVVDAEGRVGFVRSAGRAGVVQPDGSVALATERVCATPVAVLPAGKHRMLVACRDGTLVMMGD</sequence>
<dbReference type="PATRIC" id="fig|52.7.peg.2895"/>